<comment type="caution">
    <text evidence="3">The sequence shown here is derived from an EMBL/GenBank/DDBJ whole genome shotgun (WGS) entry which is preliminary data.</text>
</comment>
<feature type="region of interest" description="Disordered" evidence="1">
    <location>
        <begin position="17"/>
        <end position="43"/>
    </location>
</feature>
<dbReference type="Pfam" id="PF12937">
    <property type="entry name" value="F-box-like"/>
    <property type="match status" value="1"/>
</dbReference>
<keyword evidence="4" id="KW-1185">Reference proteome</keyword>
<dbReference type="Gene3D" id="1.20.1280.50">
    <property type="match status" value="1"/>
</dbReference>
<proteinExistence type="predicted"/>
<name>A0AA38U9F9_9AGAR</name>
<reference evidence="3" key="1">
    <citation type="submission" date="2022-08" db="EMBL/GenBank/DDBJ databases">
        <authorList>
            <consortium name="DOE Joint Genome Institute"/>
            <person name="Min B."/>
            <person name="Riley R."/>
            <person name="Sierra-Patev S."/>
            <person name="Naranjo-Ortiz M."/>
            <person name="Looney B."/>
            <person name="Konkel Z."/>
            <person name="Slot J.C."/>
            <person name="Sakamoto Y."/>
            <person name="Steenwyk J.L."/>
            <person name="Rokas A."/>
            <person name="Carro J."/>
            <person name="Camarero S."/>
            <person name="Ferreira P."/>
            <person name="Molpeceres G."/>
            <person name="Ruiz-Duenas F.J."/>
            <person name="Serrano A."/>
            <person name="Henrissat B."/>
            <person name="Drula E."/>
            <person name="Hughes K.W."/>
            <person name="Mata J.L."/>
            <person name="Ishikawa N.K."/>
            <person name="Vargas-Isla R."/>
            <person name="Ushijima S."/>
            <person name="Smith C.A."/>
            <person name="Ahrendt S."/>
            <person name="Andreopoulos W."/>
            <person name="He G."/>
            <person name="Labutti K."/>
            <person name="Lipzen A."/>
            <person name="Ng V."/>
            <person name="Sandor L."/>
            <person name="Barry K."/>
            <person name="Martinez A.T."/>
            <person name="Xiao Y."/>
            <person name="Gibbons J.G."/>
            <person name="Terashima K."/>
            <person name="Hibbett D.S."/>
            <person name="Grigoriev I.V."/>
        </authorList>
    </citation>
    <scope>NUCLEOTIDE SEQUENCE</scope>
    <source>
        <strain evidence="3">TFB9207</strain>
    </source>
</reference>
<accession>A0AA38U9F9</accession>
<evidence type="ECO:0000313" key="4">
    <source>
        <dbReference type="Proteomes" id="UP001163846"/>
    </source>
</evidence>
<feature type="domain" description="F-box" evidence="2">
    <location>
        <begin position="82"/>
        <end position="136"/>
    </location>
</feature>
<dbReference type="Proteomes" id="UP001163846">
    <property type="component" value="Unassembled WGS sequence"/>
</dbReference>
<protein>
    <recommendedName>
        <fullName evidence="2">F-box domain-containing protein</fullName>
    </recommendedName>
</protein>
<gene>
    <name evidence="3" type="ORF">F5878DRAFT_712574</name>
</gene>
<feature type="compositionally biased region" description="Basic and acidic residues" evidence="1">
    <location>
        <begin position="29"/>
        <end position="43"/>
    </location>
</feature>
<dbReference type="AlphaFoldDB" id="A0AA38U9F9"/>
<organism evidence="3 4">
    <name type="scientific">Lentinula raphanica</name>
    <dbReference type="NCBI Taxonomy" id="153919"/>
    <lineage>
        <taxon>Eukaryota</taxon>
        <taxon>Fungi</taxon>
        <taxon>Dikarya</taxon>
        <taxon>Basidiomycota</taxon>
        <taxon>Agaricomycotina</taxon>
        <taxon>Agaricomycetes</taxon>
        <taxon>Agaricomycetidae</taxon>
        <taxon>Agaricales</taxon>
        <taxon>Marasmiineae</taxon>
        <taxon>Omphalotaceae</taxon>
        <taxon>Lentinula</taxon>
    </lineage>
</organism>
<dbReference type="EMBL" id="MU806503">
    <property type="protein sequence ID" value="KAJ3834646.1"/>
    <property type="molecule type" value="Genomic_DNA"/>
</dbReference>
<dbReference type="InterPro" id="IPR001810">
    <property type="entry name" value="F-box_dom"/>
</dbReference>
<evidence type="ECO:0000313" key="3">
    <source>
        <dbReference type="EMBL" id="KAJ3834646.1"/>
    </source>
</evidence>
<evidence type="ECO:0000259" key="2">
    <source>
        <dbReference type="Pfam" id="PF12937"/>
    </source>
</evidence>
<sequence>MSPQKLRLSNYSEYSSFTDRVQNGGDFESPAKQKELQDAIEKSTGRDIPALEDEIRELDATQSSVQATALKFREIFSPNPVDHLPTEILTEIFLYVRDTTTEYTTTITEGLWPVTHVSRKWRGITVSMPQLWTYISICAIEKPARNQLQLLNTALARSGLHPLHVDMNFACSISGEAEHEIGESGESRVSRPDVNNIPLWPTAEQLSGALIQAIVHHSDRWATASIDIFDTYYLRPIQCRLSSLETLAFYGEIEVESLLFSVAPKLQEVQLLGTDSTTFQLPWTQLVHFQESKIPDGTPSYDLVLHYLEILSQCPQLEDFGVSYEGNDEVDPDPYIVHNNLKTFTCSDFYLVRCLTLPSLQDFHLQAPIMCSCCPSEMIPSAHELLTRSQCASSLRVLQLTAVVLNHDIFDLLESTEGLRELHFAFDNREIPDINAFMKSLIARMNTFHESPTPDDHLLPHLETFASNIDIITSHESPTFDIQYLDETYVDMVEGRWNSSGNGVSQLRVVRFESHVPVTLSALTDRCIQRIEKIRDEGLAAYIAARTSQDWREPRKIYVK</sequence>
<evidence type="ECO:0000256" key="1">
    <source>
        <dbReference type="SAM" id="MobiDB-lite"/>
    </source>
</evidence>